<gene>
    <name evidence="1" type="ORF">L490_5179</name>
</gene>
<feature type="non-terminal residue" evidence="1">
    <location>
        <position position="1"/>
    </location>
</feature>
<dbReference type="Proteomes" id="UP000025756">
    <property type="component" value="Unassembled WGS sequence"/>
</dbReference>
<protein>
    <submittedName>
        <fullName evidence="1">Uncharacterized protein</fullName>
    </submittedName>
</protein>
<evidence type="ECO:0000313" key="1">
    <source>
        <dbReference type="EMBL" id="KCV33621.1"/>
    </source>
</evidence>
<accession>A0ABR4RCX6</accession>
<reference evidence="1 2" key="1">
    <citation type="submission" date="2014-03" db="EMBL/GenBank/DDBJ databases">
        <title>Genome sequence of Bordetella bronchiseptica.</title>
        <authorList>
            <person name="Harvill E."/>
            <person name="Goodfield L.L."/>
            <person name="Ivanov Y.V."/>
            <person name="Meyer J.A."/>
            <person name="Muse S.J."/>
            <person name="Jacobs N."/>
            <person name="Bendor L."/>
            <person name="Smallridge W.E."/>
            <person name="Brinkac L.M."/>
            <person name="Sanka R."/>
            <person name="Kim M."/>
            <person name="Losada L."/>
        </authorList>
    </citation>
    <scope>NUCLEOTIDE SEQUENCE [LARGE SCALE GENOMIC DNA]</scope>
    <source>
        <strain evidence="1 2">00-P-2796</strain>
    </source>
</reference>
<keyword evidence="2" id="KW-1185">Reference proteome</keyword>
<dbReference type="RefSeq" id="WP_033474578.1">
    <property type="nucleotide sequence ID" value="NZ_JGWH01000116.1"/>
</dbReference>
<name>A0ABR4RCX6_BORBO</name>
<evidence type="ECO:0000313" key="2">
    <source>
        <dbReference type="Proteomes" id="UP000025756"/>
    </source>
</evidence>
<organism evidence="1 2">
    <name type="scientific">Bordetella bronchiseptica 00-P-2796</name>
    <dbReference type="NCBI Taxonomy" id="1331199"/>
    <lineage>
        <taxon>Bacteria</taxon>
        <taxon>Pseudomonadati</taxon>
        <taxon>Pseudomonadota</taxon>
        <taxon>Betaproteobacteria</taxon>
        <taxon>Burkholderiales</taxon>
        <taxon>Alcaligenaceae</taxon>
        <taxon>Bordetella</taxon>
    </lineage>
</organism>
<sequence>FSDELDLTLLGEALPERALVPPPDDLFGLRAHPAGFMVGFAGKRVYRSEVFMPYGWPYYSPVADEVVGLEVMGQATVICTKRDTYLATQADPITFTPLRLEGYQPCVAKRTIKAFKGGVVYASPDGLAMVDPAGGLALVTEKLLTREQWQAYRPESMHASVHDSKFYCWFDTGVERGGLIFDLTPGSMSLTRTDLYATATYTDERRDELFVALADNSVHKWDGGTLPMAMRRLSKRYLLERPQNIGAAQVIATAYPVLFELRATIETDGGPKVVQVSRSVTNGRPFRLPGNYRARDFEYEFSGTAEVSEVTVASVLANITAV</sequence>
<proteinExistence type="predicted"/>
<comment type="caution">
    <text evidence="1">The sequence shown here is derived from an EMBL/GenBank/DDBJ whole genome shotgun (WGS) entry which is preliminary data.</text>
</comment>
<dbReference type="EMBL" id="JGWH01000116">
    <property type="protein sequence ID" value="KCV33621.1"/>
    <property type="molecule type" value="Genomic_DNA"/>
</dbReference>